<evidence type="ECO:0000256" key="3">
    <source>
        <dbReference type="ARBA" id="ARBA00023125"/>
    </source>
</evidence>
<evidence type="ECO:0000256" key="2">
    <source>
        <dbReference type="ARBA" id="ARBA00023015"/>
    </source>
</evidence>
<dbReference type="STRING" id="89524.SAMN05444370_1357"/>
<dbReference type="Gene3D" id="3.40.190.10">
    <property type="entry name" value="Periplasmic binding protein-like II"/>
    <property type="match status" value="2"/>
</dbReference>
<comment type="similarity">
    <text evidence="1">Belongs to the LysR transcriptional regulatory family.</text>
</comment>
<dbReference type="OrthoDB" id="3252676at2"/>
<keyword evidence="3 6" id="KW-0238">DNA-binding</keyword>
<dbReference type="PROSITE" id="PS50931">
    <property type="entry name" value="HTH_LYSR"/>
    <property type="match status" value="1"/>
</dbReference>
<dbReference type="PRINTS" id="PR00039">
    <property type="entry name" value="HTHLYSR"/>
</dbReference>
<dbReference type="SUPFAM" id="SSF46785">
    <property type="entry name" value="Winged helix' DNA-binding domain"/>
    <property type="match status" value="1"/>
</dbReference>
<dbReference type="RefSeq" id="WP_093256554.1">
    <property type="nucleotide sequence ID" value="NZ_FNQM01000035.1"/>
</dbReference>
<dbReference type="FunFam" id="1.10.10.10:FF:000001">
    <property type="entry name" value="LysR family transcriptional regulator"/>
    <property type="match status" value="1"/>
</dbReference>
<sequence>MAQDGRSRSADIPIAELRAFSAVVEHGGFSRAAEALSISQPTVSQRLQSLEDHLGLRVLDRRNGVTLTEPGRELYNRARQILTQIDRFDSTADDLRALRMGRLRVGFSTPAFAMPALGRLRAAHPDLALALTSGNTASLTADLEACAVDAAIMTLRAPPPNLAARLIAEQGLVGLRRAGDAQPAPLRWADLTGGWVIVRERGSMTRAMFEDAAARAGAPPLRLLEAPTREAVREAAAAGLGVGIVLDGEAGADARVVASPLLGVSARGGVYVAASLDARALPAVAALFEAAAPGVQDAGVTA</sequence>
<dbReference type="Pfam" id="PF03466">
    <property type="entry name" value="LysR_substrate"/>
    <property type="match status" value="1"/>
</dbReference>
<dbReference type="Proteomes" id="UP000198703">
    <property type="component" value="Unassembled WGS sequence"/>
</dbReference>
<reference evidence="6 7" key="1">
    <citation type="submission" date="2016-10" db="EMBL/GenBank/DDBJ databases">
        <authorList>
            <person name="de Groot N.N."/>
        </authorList>
    </citation>
    <scope>NUCLEOTIDE SEQUENCE [LARGE SCALE GENOMIC DNA]</scope>
    <source>
        <strain evidence="6 7">DSM 15345</strain>
    </source>
</reference>
<keyword evidence="7" id="KW-1185">Reference proteome</keyword>
<accession>A0A1H4G544</accession>
<dbReference type="EMBL" id="FNQM01000035">
    <property type="protein sequence ID" value="SEB03832.1"/>
    <property type="molecule type" value="Genomic_DNA"/>
</dbReference>
<dbReference type="InterPro" id="IPR036388">
    <property type="entry name" value="WH-like_DNA-bd_sf"/>
</dbReference>
<dbReference type="CDD" id="cd05466">
    <property type="entry name" value="PBP2_LTTR_substrate"/>
    <property type="match status" value="1"/>
</dbReference>
<proteinExistence type="inferred from homology"/>
<dbReference type="InterPro" id="IPR036390">
    <property type="entry name" value="WH_DNA-bd_sf"/>
</dbReference>
<dbReference type="GO" id="GO:0003700">
    <property type="term" value="F:DNA-binding transcription factor activity"/>
    <property type="evidence" value="ECO:0007669"/>
    <property type="project" value="InterPro"/>
</dbReference>
<dbReference type="InterPro" id="IPR005119">
    <property type="entry name" value="LysR_subst-bd"/>
</dbReference>
<dbReference type="SUPFAM" id="SSF53850">
    <property type="entry name" value="Periplasmic binding protein-like II"/>
    <property type="match status" value="1"/>
</dbReference>
<dbReference type="GO" id="GO:0003677">
    <property type="term" value="F:DNA binding"/>
    <property type="evidence" value="ECO:0007669"/>
    <property type="project" value="UniProtKB-KW"/>
</dbReference>
<evidence type="ECO:0000256" key="4">
    <source>
        <dbReference type="ARBA" id="ARBA00023163"/>
    </source>
</evidence>
<dbReference type="PANTHER" id="PTHR30346:SF28">
    <property type="entry name" value="HTH-TYPE TRANSCRIPTIONAL REGULATOR CYNR"/>
    <property type="match status" value="1"/>
</dbReference>
<dbReference type="GO" id="GO:0032993">
    <property type="term" value="C:protein-DNA complex"/>
    <property type="evidence" value="ECO:0007669"/>
    <property type="project" value="TreeGrafter"/>
</dbReference>
<keyword evidence="4" id="KW-0804">Transcription</keyword>
<dbReference type="PANTHER" id="PTHR30346">
    <property type="entry name" value="TRANSCRIPTIONAL DUAL REGULATOR HCAR-RELATED"/>
    <property type="match status" value="1"/>
</dbReference>
<evidence type="ECO:0000259" key="5">
    <source>
        <dbReference type="PROSITE" id="PS50931"/>
    </source>
</evidence>
<dbReference type="InterPro" id="IPR000847">
    <property type="entry name" value="LysR_HTH_N"/>
</dbReference>
<dbReference type="Pfam" id="PF00126">
    <property type="entry name" value="HTH_1"/>
    <property type="match status" value="1"/>
</dbReference>
<gene>
    <name evidence="6" type="ORF">SAMN05444370_1357</name>
</gene>
<dbReference type="AlphaFoldDB" id="A0A1H4G544"/>
<evidence type="ECO:0000313" key="7">
    <source>
        <dbReference type="Proteomes" id="UP000198703"/>
    </source>
</evidence>
<evidence type="ECO:0000256" key="1">
    <source>
        <dbReference type="ARBA" id="ARBA00009437"/>
    </source>
</evidence>
<dbReference type="Gene3D" id="1.10.10.10">
    <property type="entry name" value="Winged helix-like DNA-binding domain superfamily/Winged helix DNA-binding domain"/>
    <property type="match status" value="1"/>
</dbReference>
<feature type="domain" description="HTH lysR-type" evidence="5">
    <location>
        <begin position="12"/>
        <end position="68"/>
    </location>
</feature>
<protein>
    <submittedName>
        <fullName evidence="6">DNA-binding transcriptional regulator, LysR family</fullName>
    </submittedName>
</protein>
<organism evidence="6 7">
    <name type="scientific">Rubrimonas cliftonensis</name>
    <dbReference type="NCBI Taxonomy" id="89524"/>
    <lineage>
        <taxon>Bacteria</taxon>
        <taxon>Pseudomonadati</taxon>
        <taxon>Pseudomonadota</taxon>
        <taxon>Alphaproteobacteria</taxon>
        <taxon>Rhodobacterales</taxon>
        <taxon>Paracoccaceae</taxon>
        <taxon>Rubrimonas</taxon>
    </lineage>
</organism>
<name>A0A1H4G544_9RHOB</name>
<keyword evidence="2" id="KW-0805">Transcription regulation</keyword>
<evidence type="ECO:0000313" key="6">
    <source>
        <dbReference type="EMBL" id="SEB03832.1"/>
    </source>
</evidence>